<proteinExistence type="predicted"/>
<evidence type="ECO:0000313" key="1">
    <source>
        <dbReference type="EMBL" id="CAI9703688.1"/>
    </source>
</evidence>
<protein>
    <submittedName>
        <fullName evidence="1">Uncharacterized protein</fullName>
    </submittedName>
</protein>
<gene>
    <name evidence="1" type="ORF">MRATA1EN3_LOCUS14901</name>
</gene>
<organism evidence="1 2">
    <name type="scientific">Rangifer tarandus platyrhynchus</name>
    <name type="common">Svalbard reindeer</name>
    <dbReference type="NCBI Taxonomy" id="3082113"/>
    <lineage>
        <taxon>Eukaryota</taxon>
        <taxon>Metazoa</taxon>
        <taxon>Chordata</taxon>
        <taxon>Craniata</taxon>
        <taxon>Vertebrata</taxon>
        <taxon>Euteleostomi</taxon>
        <taxon>Mammalia</taxon>
        <taxon>Eutheria</taxon>
        <taxon>Laurasiatheria</taxon>
        <taxon>Artiodactyla</taxon>
        <taxon>Ruminantia</taxon>
        <taxon>Pecora</taxon>
        <taxon>Cervidae</taxon>
        <taxon>Odocoileinae</taxon>
        <taxon>Rangifer</taxon>
    </lineage>
</organism>
<reference evidence="1" key="1">
    <citation type="submission" date="2023-05" db="EMBL/GenBank/DDBJ databases">
        <authorList>
            <consortium name="ELIXIR-Norway"/>
        </authorList>
    </citation>
    <scope>NUCLEOTIDE SEQUENCE</scope>
</reference>
<dbReference type="EMBL" id="OX596109">
    <property type="protein sequence ID" value="CAI9703688.1"/>
    <property type="molecule type" value="Genomic_DNA"/>
</dbReference>
<name>A0ACB0ESF2_RANTA</name>
<accession>A0ACB0ESF2</accession>
<dbReference type="Proteomes" id="UP001162501">
    <property type="component" value="Chromosome 25"/>
</dbReference>
<evidence type="ECO:0000313" key="2">
    <source>
        <dbReference type="Proteomes" id="UP001162501"/>
    </source>
</evidence>
<sequence length="2163" mass="243488">MLAVKRESPEIVRLLLQQGVDIFSQDVFGWTTEEYAAISGFNMFPNEPGVDLGPTSNNEVLDFKTKHVVKPKLTKLMKPSQQSDRNMEAKCGILRPESTTFSEDNNSDSNIEDVVETFPKPSPWFEGICQPAFPSPEPVPKLLKSVAGLGPAKQSVSESLPQKYVGHLPGTAGQREKKTLNEQIEESPEKYPNVKQAVEVKDSVPNKAVRMKDAQTSNSDWDSTTLSLNSETCQRARHLKVDDQRPLVSQLVTKSQSAPTELGQKTATDKEKMKNAAMFLVGNSMPHHPGQSPLPENRESKQDLSGELDMEEQEKLHGNENNHSQVEEEKRHKSREVEVSDHVCDAADESQLIQQRKSGGNNKQEFPAMENKGSDGLRTSFSISYEARLVVMNSLSSDPGMPRKEIEKKKNDKWTPEECVIVPVFEKTNSLTDGLLHVKDDSILRKVYQDDSRPARETAYEKKKVSDSGRKAKGLLRKSHMQDEIAMPRLEIDTGKNQNQEKEKKCFEGTEIVKGENDYPQKAIKLNKEMLTKAIFQHPGQLTIPVAENTMLNPELENAKRSKERLETEVESYHSRLAAAIHNRDQVEAKCGILRPESTTFSEDNNSDSNIEDVVETFPKPSPWFEGICQPAFPSLEPVPKLLKSVAGLGPAKQSVSESLPQKYVGHLPGTAGQREKKTLNEQIEESPEKYPNVKQAVGVKDSVPNKAVRIKDAQTSNSDWDSTTLSLNSETCQRARHLKVDDQRPLVSQLVTKSQSAPTELGQKTATDKEKMKNAAMFLVGNSMPHHPGQSPLPENRESKQDLSGELDMEEQEKLHGNENNHSQVEEEKRHKSREVEVSDHVCDAADESQLIQQRKSGGNNKQEFPAMENKGSDGSDPGMPRKKIEKKKNDKWTPEECVIVPVFEKTNSLTDGLLHVKDDSILRKVYQDDSRPARETAYEKKKVSDSGRKAKGLLRKSHMQDEIAMPRLEIDTGKNQNQEKEKKCFEGTEIVKGENDYPQKAIKLNKEMLTKAIFQHPGQLTIPVAENTMLNPELENAKRSKERLETEVESYHSRLAAAIHNRDQGQISQRNLSLASQKAKDKTLRLQDPMKFDMAKLKSDNEMLSQGLSKVENQFNTLKIKLHQTRDDLGEKTLMLEPVQRDLLQAEHQKQDTGHMYQIEQGKVKEYLGKQESLEERLSQLQSENMLLRQQLENAQNRADSKEKTVISIQDQFQQIMKNLRAEHEKQGLMLEERNKDLINKCSYLEESVCQYENKKAERKAVVRQLWQELADSLKKQSASEASLEVMSRYHAKLEVEARDLKNLHQLTSQSQETQDQHTEAVRCAEKTQDHIQKLEIENAELQTTVKNQAGETEQLQKNLLSIRLTDDLPAELETVCSQCLHMNAKIQVLREELLFMTGMQKKCAELEKNKKKLEQKIVNVKSHIEMNTTEHSQVEQYKQEIEERTSGTGLLGEAEPPAVRGGGGTRAVLGAGPAAEDLQCLQVEETGLREKLTPALKKEMIEVMEKLPDSEKLVLKLQNDLEFVLKDKVNFEEFKDGFVAVFSSQAGLASSDEDSGSLESVASRAVPSKDVNSSKWYGRQSQPELCGTAGGAPGLPEQPVRPSVKSQLCHFASLESVESGEEADSVKELQNELFEAQVGVCLPRPPFWEDRQEAIACSERSSLGWPRMCIPPHGLRQTALSPVLGSSPWSLQSPQVLLAPCSLQQESGGGCACRAQVVRSQKVREDAALFMALVPACRSWRRVSARPTHRPSCPECSGPRLFCSMDDGSGFTFPEQIICLWAQEGIHNGREVLQSLDFSVDKKVNLLELTWALEKEVMMVGGVAVLSCYPQELSFCQEQVEQMARERDKARQDLEKAEQRNLEFVKETDDIRSTLEHLAEEKGYQGKLSLLWSEVEVERELLWDQARLQRARLEEDLRRLQAEETGLREKLTLALKENSRLQKEMIEVVEKLSDSEKLVLKLQNDLEFVWKDKASPLADSESPEKRLCMLGPAVLGPELFPGCRFHALLLGLVAAVAGGSVWLCPQDLQDYNGELQAALQGLQAQMAPSLHSHLPLGLGLAASIDPEIMLEQLKEHYQELRIQLETQVRGLREATEVGELPAAETRLRIRVPIVSDHEREMEVMKRAFAEERRQLEWGFQLEVGVLQGQKAELVTLHAES</sequence>